<dbReference type="Gene3D" id="1.10.1270.20">
    <property type="entry name" value="tRNA(m1g37)methyltransferase, domain 2"/>
    <property type="match status" value="1"/>
</dbReference>
<dbReference type="Gene3D" id="3.40.1280.10">
    <property type="match status" value="1"/>
</dbReference>
<evidence type="ECO:0000256" key="3">
    <source>
        <dbReference type="ARBA" id="ARBA00007630"/>
    </source>
</evidence>
<feature type="region of interest" description="Disordered" evidence="17">
    <location>
        <begin position="257"/>
        <end position="288"/>
    </location>
</feature>
<evidence type="ECO:0000256" key="12">
    <source>
        <dbReference type="ARBA" id="ARBA00029736"/>
    </source>
</evidence>
<dbReference type="PANTHER" id="PTHR46417">
    <property type="entry name" value="TRNA (GUANINE-N(1)-)-METHYLTRANSFERASE"/>
    <property type="match status" value="1"/>
</dbReference>
<feature type="binding site" evidence="15">
    <location>
        <begin position="163"/>
        <end position="168"/>
    </location>
    <ligand>
        <name>S-adenosyl-L-methionine</name>
        <dbReference type="ChEBI" id="CHEBI:59789"/>
    </ligand>
</feature>
<evidence type="ECO:0000256" key="1">
    <source>
        <dbReference type="ARBA" id="ARBA00002634"/>
    </source>
</evidence>
<evidence type="ECO:0000256" key="4">
    <source>
        <dbReference type="ARBA" id="ARBA00011738"/>
    </source>
</evidence>
<gene>
    <name evidence="15" type="primary">trmD</name>
    <name evidence="19" type="ORF">SAMN05444370_10180</name>
</gene>
<evidence type="ECO:0000256" key="6">
    <source>
        <dbReference type="ARBA" id="ARBA00014679"/>
    </source>
</evidence>
<organism evidence="19 20">
    <name type="scientific">Rubrimonas cliftonensis</name>
    <dbReference type="NCBI Taxonomy" id="89524"/>
    <lineage>
        <taxon>Bacteria</taxon>
        <taxon>Pseudomonadati</taxon>
        <taxon>Pseudomonadota</taxon>
        <taxon>Alphaproteobacteria</taxon>
        <taxon>Rhodobacterales</taxon>
        <taxon>Paracoccaceae</taxon>
        <taxon>Rubrimonas</taxon>
    </lineage>
</organism>
<comment type="similarity">
    <text evidence="3 15 16">Belongs to the RNA methyltransferase TrmD family.</text>
</comment>
<keyword evidence="20" id="KW-1185">Reference proteome</keyword>
<comment type="function">
    <text evidence="1 15 16">Specifically methylates guanosine-37 in various tRNAs.</text>
</comment>
<evidence type="ECO:0000313" key="20">
    <source>
        <dbReference type="Proteomes" id="UP000198703"/>
    </source>
</evidence>
<keyword evidence="10 15" id="KW-0949">S-adenosyl-L-methionine</keyword>
<dbReference type="InterPro" id="IPR002649">
    <property type="entry name" value="tRNA_m1G_MeTrfase_TrmD"/>
</dbReference>
<evidence type="ECO:0000256" key="17">
    <source>
        <dbReference type="SAM" id="MobiDB-lite"/>
    </source>
</evidence>
<dbReference type="InterPro" id="IPR029028">
    <property type="entry name" value="Alpha/beta_knot_MTases"/>
</dbReference>
<name>A0A1H3VI02_9RHOB</name>
<dbReference type="PANTHER" id="PTHR46417:SF1">
    <property type="entry name" value="TRNA (GUANINE-N(1)-)-METHYLTRANSFERASE"/>
    <property type="match status" value="1"/>
</dbReference>
<evidence type="ECO:0000256" key="8">
    <source>
        <dbReference type="ARBA" id="ARBA00022603"/>
    </source>
</evidence>
<keyword evidence="8 15" id="KW-0489">Methyltransferase</keyword>
<dbReference type="SUPFAM" id="SSF75217">
    <property type="entry name" value="alpha/beta knot"/>
    <property type="match status" value="1"/>
</dbReference>
<dbReference type="Pfam" id="PF01746">
    <property type="entry name" value="tRNA_m1G_MT"/>
    <property type="match status" value="1"/>
</dbReference>
<dbReference type="EMBL" id="FNQM01000001">
    <property type="protein sequence ID" value="SDZ73884.1"/>
    <property type="molecule type" value="Genomic_DNA"/>
</dbReference>
<evidence type="ECO:0000313" key="19">
    <source>
        <dbReference type="EMBL" id="SDZ73884.1"/>
    </source>
</evidence>
<dbReference type="CDD" id="cd18080">
    <property type="entry name" value="TrmD-like"/>
    <property type="match status" value="1"/>
</dbReference>
<dbReference type="NCBIfam" id="NF000648">
    <property type="entry name" value="PRK00026.1"/>
    <property type="match status" value="1"/>
</dbReference>
<sequence length="288" mass="30774">MSAPPRLSHGRLAVRPSLKPRALMDDPPEVATAWAATVLTIFPGLFPGPLAESLTGQALAKGLWRLDALDIRAFARDKHRSVDGPPAGGGPGMVMRPDVVSAAIDSAWDGVRPILYLSPRGRPFTQARAAELARGKGAILLCGRFEGVDQRVLDGRAVEEVSVGDFVMTGGEIPAMALIDGVVRLLPGVLGNAASVEEESFAGGLLEAPCYTRPPEWEGRATPEVLLSGHHARIADWRKAQAEAVTKERRPDLWRAHVARPADPDEARELSDAQTFAGTGGPMKEHDQ</sequence>
<dbReference type="STRING" id="89524.SAMN05444370_10180"/>
<dbReference type="InterPro" id="IPR016009">
    <property type="entry name" value="tRNA_MeTrfase_TRMD/TRM10"/>
</dbReference>
<dbReference type="Proteomes" id="UP000198703">
    <property type="component" value="Unassembled WGS sequence"/>
</dbReference>
<feature type="compositionally biased region" description="Basic and acidic residues" evidence="17">
    <location>
        <begin position="257"/>
        <end position="271"/>
    </location>
</feature>
<comment type="catalytic activity">
    <reaction evidence="14 15 16">
        <text>guanosine(37) in tRNA + S-adenosyl-L-methionine = N(1)-methylguanosine(37) in tRNA + S-adenosyl-L-homocysteine + H(+)</text>
        <dbReference type="Rhea" id="RHEA:36899"/>
        <dbReference type="Rhea" id="RHEA-COMP:10145"/>
        <dbReference type="Rhea" id="RHEA-COMP:10147"/>
        <dbReference type="ChEBI" id="CHEBI:15378"/>
        <dbReference type="ChEBI" id="CHEBI:57856"/>
        <dbReference type="ChEBI" id="CHEBI:59789"/>
        <dbReference type="ChEBI" id="CHEBI:73542"/>
        <dbReference type="ChEBI" id="CHEBI:74269"/>
        <dbReference type="EC" id="2.1.1.228"/>
    </reaction>
</comment>
<protein>
    <recommendedName>
        <fullName evidence="6 15">tRNA (guanine-N(1)-)-methyltransferase</fullName>
        <ecNumber evidence="5 15">2.1.1.228</ecNumber>
    </recommendedName>
    <alternativeName>
        <fullName evidence="12 15">M1G-methyltransferase</fullName>
    </alternativeName>
    <alternativeName>
        <fullName evidence="13 15">tRNA [GM37] methyltransferase</fullName>
    </alternativeName>
</protein>
<evidence type="ECO:0000256" key="16">
    <source>
        <dbReference type="RuleBase" id="RU003464"/>
    </source>
</evidence>
<dbReference type="HAMAP" id="MF_00605">
    <property type="entry name" value="TrmD"/>
    <property type="match status" value="1"/>
</dbReference>
<dbReference type="InterPro" id="IPR029026">
    <property type="entry name" value="tRNA_m1G_MTases_N"/>
</dbReference>
<evidence type="ECO:0000256" key="9">
    <source>
        <dbReference type="ARBA" id="ARBA00022679"/>
    </source>
</evidence>
<feature type="domain" description="tRNA methyltransferase TRMD/TRM10-type" evidence="18">
    <location>
        <begin position="37"/>
        <end position="255"/>
    </location>
</feature>
<dbReference type="GO" id="GO:0005829">
    <property type="term" value="C:cytosol"/>
    <property type="evidence" value="ECO:0007669"/>
    <property type="project" value="TreeGrafter"/>
</dbReference>
<evidence type="ECO:0000256" key="7">
    <source>
        <dbReference type="ARBA" id="ARBA00022490"/>
    </source>
</evidence>
<proteinExistence type="inferred from homology"/>
<evidence type="ECO:0000259" key="18">
    <source>
        <dbReference type="Pfam" id="PF01746"/>
    </source>
</evidence>
<accession>A0A1H3VI02</accession>
<evidence type="ECO:0000256" key="14">
    <source>
        <dbReference type="ARBA" id="ARBA00047783"/>
    </source>
</evidence>
<evidence type="ECO:0000256" key="2">
    <source>
        <dbReference type="ARBA" id="ARBA00004496"/>
    </source>
</evidence>
<evidence type="ECO:0000256" key="10">
    <source>
        <dbReference type="ARBA" id="ARBA00022691"/>
    </source>
</evidence>
<dbReference type="EC" id="2.1.1.228" evidence="5 15"/>
<dbReference type="NCBIfam" id="TIGR00088">
    <property type="entry name" value="trmD"/>
    <property type="match status" value="1"/>
</dbReference>
<dbReference type="GO" id="GO:0002939">
    <property type="term" value="P:tRNA N1-guanine methylation"/>
    <property type="evidence" value="ECO:0007669"/>
    <property type="project" value="TreeGrafter"/>
</dbReference>
<evidence type="ECO:0000256" key="15">
    <source>
        <dbReference type="HAMAP-Rule" id="MF_00605"/>
    </source>
</evidence>
<keyword evidence="7 15" id="KW-0963">Cytoplasm</keyword>
<dbReference type="InterPro" id="IPR023148">
    <property type="entry name" value="tRNA_m1G_MeTrfase_C_sf"/>
</dbReference>
<feature type="binding site" evidence="15">
    <location>
        <position position="143"/>
    </location>
    <ligand>
        <name>S-adenosyl-L-methionine</name>
        <dbReference type="ChEBI" id="CHEBI:59789"/>
    </ligand>
</feature>
<comment type="subunit">
    <text evidence="4 15 16">Homodimer.</text>
</comment>
<dbReference type="AlphaFoldDB" id="A0A1H3VI02"/>
<evidence type="ECO:0000256" key="11">
    <source>
        <dbReference type="ARBA" id="ARBA00022694"/>
    </source>
</evidence>
<dbReference type="GO" id="GO:0052906">
    <property type="term" value="F:tRNA (guanine(37)-N1)-methyltransferase activity"/>
    <property type="evidence" value="ECO:0007669"/>
    <property type="project" value="UniProtKB-UniRule"/>
</dbReference>
<keyword evidence="11 15" id="KW-0819">tRNA processing</keyword>
<reference evidence="19 20" key="1">
    <citation type="submission" date="2016-10" db="EMBL/GenBank/DDBJ databases">
        <authorList>
            <person name="de Groot N.N."/>
        </authorList>
    </citation>
    <scope>NUCLEOTIDE SEQUENCE [LARGE SCALE GENOMIC DNA]</scope>
    <source>
        <strain evidence="19 20">DSM 15345</strain>
    </source>
</reference>
<evidence type="ECO:0000256" key="13">
    <source>
        <dbReference type="ARBA" id="ARBA00033392"/>
    </source>
</evidence>
<keyword evidence="9 15" id="KW-0808">Transferase</keyword>
<evidence type="ECO:0000256" key="5">
    <source>
        <dbReference type="ARBA" id="ARBA00012807"/>
    </source>
</evidence>
<comment type="subcellular location">
    <subcellularLocation>
        <location evidence="2 15 16">Cytoplasm</location>
    </subcellularLocation>
</comment>